<gene>
    <name evidence="2" type="ORF">Eint_100810</name>
</gene>
<name>E0S9M2_ENCIT</name>
<protein>
    <submittedName>
        <fullName evidence="2">Uncharacterized protein</fullName>
    </submittedName>
</protein>
<dbReference type="KEGG" id="ein:Eint_100810"/>
<dbReference type="Proteomes" id="UP000002313">
    <property type="component" value="Chromosome X"/>
</dbReference>
<dbReference type="PANTHER" id="PTHR21493:SF9">
    <property type="entry name" value="GOLGI TRANSPORT PROTEIN 1-RELATED"/>
    <property type="match status" value="1"/>
</dbReference>
<sequence>MSLKESGVMVMTIGVTVFLAGAILLMDRALMISGNLLIIIGIALLARSRMFSFLRPEKMQAMVIFGMGILFQVYKLLVFGFFLEVLGLFLLLKDSIPTFRTVLTTLLFGKLQKLIK</sequence>
<reference evidence="2 3" key="1">
    <citation type="journal article" date="2010" name="Nat. Commun.">
        <title>The complete sequence of the smallest known nuclear genome from the microsporidian Encephalitozoon intestinalis.</title>
        <authorList>
            <person name="Corradi N."/>
            <person name="Pombert J.-F."/>
            <person name="Farinelli L."/>
            <person name="Didier E.S."/>
            <person name="Keeling P.J."/>
        </authorList>
    </citation>
    <scope>NUCLEOTIDE SEQUENCE [LARGE SCALE GENOMIC DNA]</scope>
    <source>
        <strain evidence="2 3">ATCC 50506</strain>
    </source>
</reference>
<evidence type="ECO:0000313" key="2">
    <source>
        <dbReference type="EMBL" id="ADM12407.1"/>
    </source>
</evidence>
<evidence type="ECO:0000313" key="3">
    <source>
        <dbReference type="Proteomes" id="UP000002313"/>
    </source>
</evidence>
<feature type="transmembrane region" description="Helical" evidence="1">
    <location>
        <begin position="62"/>
        <end position="92"/>
    </location>
</feature>
<dbReference type="VEuPathDB" id="MicrosporidiaDB:Eint_100810"/>
<dbReference type="EMBL" id="CP001951">
    <property type="protein sequence ID" value="ADM12407.1"/>
    <property type="molecule type" value="Genomic_DNA"/>
</dbReference>
<organism evidence="2 3">
    <name type="scientific">Encephalitozoon intestinalis (strain ATCC 50506)</name>
    <name type="common">Microsporidian parasite</name>
    <name type="synonym">Septata intestinalis</name>
    <dbReference type="NCBI Taxonomy" id="876142"/>
    <lineage>
        <taxon>Eukaryota</taxon>
        <taxon>Fungi</taxon>
        <taxon>Fungi incertae sedis</taxon>
        <taxon>Microsporidia</taxon>
        <taxon>Unikaryonidae</taxon>
        <taxon>Encephalitozoon</taxon>
    </lineage>
</organism>
<keyword evidence="1" id="KW-0812">Transmembrane</keyword>
<dbReference type="GO" id="GO:0005829">
    <property type="term" value="C:cytosol"/>
    <property type="evidence" value="ECO:0007669"/>
    <property type="project" value="GOC"/>
</dbReference>
<dbReference type="GO" id="GO:0042147">
    <property type="term" value="P:retrograde transport, endosome to Golgi"/>
    <property type="evidence" value="ECO:0007669"/>
    <property type="project" value="InterPro"/>
</dbReference>
<keyword evidence="1" id="KW-0472">Membrane</keyword>
<feature type="transmembrane region" description="Helical" evidence="1">
    <location>
        <begin position="7"/>
        <end position="26"/>
    </location>
</feature>
<dbReference type="GO" id="GO:0006888">
    <property type="term" value="P:endoplasmic reticulum to Golgi vesicle-mediated transport"/>
    <property type="evidence" value="ECO:0007669"/>
    <property type="project" value="InterPro"/>
</dbReference>
<proteinExistence type="predicted"/>
<accession>E0S9M2</accession>
<dbReference type="PANTHER" id="PTHR21493">
    <property type="entry name" value="CGI-141-RELATED/LIPASE CONTAINING PROTEIN"/>
    <property type="match status" value="1"/>
</dbReference>
<dbReference type="InterPro" id="IPR045176">
    <property type="entry name" value="Got1"/>
</dbReference>
<dbReference type="AlphaFoldDB" id="E0S9M2"/>
<dbReference type="HOGENOM" id="CLU_166317_0_0_1"/>
<evidence type="ECO:0000256" key="1">
    <source>
        <dbReference type="SAM" id="Phobius"/>
    </source>
</evidence>
<keyword evidence="1" id="KW-1133">Transmembrane helix</keyword>
<feature type="transmembrane region" description="Helical" evidence="1">
    <location>
        <begin position="32"/>
        <end position="50"/>
    </location>
</feature>
<dbReference type="GeneID" id="9699472"/>
<reference evidence="2 3" key="2">
    <citation type="journal article" date="2012" name="Proc. Natl. Acad. Sci. U.S.A.">
        <title>Gain and loss of multiple functionally related, horizontally transferred genes in the reduced genomes of two microsporidian parasites.</title>
        <authorList>
            <person name="Pombert J.-F."/>
            <person name="Selman M."/>
            <person name="Burki F."/>
            <person name="Bardell F.T."/>
            <person name="Farinelli L."/>
            <person name="Solter L.F."/>
            <person name="Whitman D.W."/>
            <person name="Weiss L.M."/>
            <person name="Corradi N."/>
            <person name="Keeling P.J."/>
        </authorList>
    </citation>
    <scope>NUCLEOTIDE SEQUENCE [LARGE SCALE GENOMIC DNA]</scope>
    <source>
        <strain evidence="2 3">ATCC 50506</strain>
    </source>
</reference>
<dbReference type="RefSeq" id="XP_003073767.1">
    <property type="nucleotide sequence ID" value="XM_003073721.1"/>
</dbReference>
<keyword evidence="3" id="KW-1185">Reference proteome</keyword>